<dbReference type="EMBL" id="AM920428">
    <property type="protein sequence ID" value="CAP91243.1"/>
    <property type="molecule type" value="Genomic_DNA"/>
</dbReference>
<dbReference type="Proteomes" id="UP000000724">
    <property type="component" value="Contig Pc00c13"/>
</dbReference>
<dbReference type="HOGENOM" id="CLU_2210848_0_0_1"/>
<dbReference type="AlphaFoldDB" id="B6H1T4"/>
<evidence type="ECO:0000313" key="1">
    <source>
        <dbReference type="EMBL" id="CAP91243.1"/>
    </source>
</evidence>
<reference evidence="1 2" key="1">
    <citation type="journal article" date="2008" name="Nat. Biotechnol.">
        <title>Genome sequencing and analysis of the filamentous fungus Penicillium chrysogenum.</title>
        <authorList>
            <person name="van den Berg M.A."/>
            <person name="Albang R."/>
            <person name="Albermann K."/>
            <person name="Badger J.H."/>
            <person name="Daran J.-M."/>
            <person name="Driessen A.J.M."/>
            <person name="Garcia-Estrada C."/>
            <person name="Fedorova N.D."/>
            <person name="Harris D.M."/>
            <person name="Heijne W.H.M."/>
            <person name="Joardar V.S."/>
            <person name="Kiel J.A.K.W."/>
            <person name="Kovalchuk A."/>
            <person name="Martin J.F."/>
            <person name="Nierman W.C."/>
            <person name="Nijland J.G."/>
            <person name="Pronk J.T."/>
            <person name="Roubos J.A."/>
            <person name="van der Klei I.J."/>
            <person name="van Peij N.N.M.E."/>
            <person name="Veenhuis M."/>
            <person name="von Doehren H."/>
            <person name="Wagner C."/>
            <person name="Wortman J.R."/>
            <person name="Bovenberg R.A.L."/>
        </authorList>
    </citation>
    <scope>NUCLEOTIDE SEQUENCE [LARGE SCALE GENOMIC DNA]</scope>
    <source>
        <strain evidence="2">ATCC 28089 / DSM 1075 / NRRL 1951 / Wisconsin 54-1255</strain>
    </source>
</reference>
<sequence length="107" mass="11793">MEDDKPLAVTAIHVATPLWVTCTRRLCRLRHIACTQHFVVIANIYAPPALILLSGWMQLPVICQAYGCLVVGHATTDEKYRSDRNVIQPRYGPGAFCGVQTPCLAVS</sequence>
<dbReference type="VEuPathDB" id="FungiDB:PCH_Pc13g01740"/>
<organism evidence="1 2">
    <name type="scientific">Penicillium rubens (strain ATCC 28089 / DSM 1075 / NRRL 1951 / Wisconsin 54-1255)</name>
    <name type="common">Penicillium chrysogenum</name>
    <dbReference type="NCBI Taxonomy" id="500485"/>
    <lineage>
        <taxon>Eukaryota</taxon>
        <taxon>Fungi</taxon>
        <taxon>Dikarya</taxon>
        <taxon>Ascomycota</taxon>
        <taxon>Pezizomycotina</taxon>
        <taxon>Eurotiomycetes</taxon>
        <taxon>Eurotiomycetidae</taxon>
        <taxon>Eurotiales</taxon>
        <taxon>Aspergillaceae</taxon>
        <taxon>Penicillium</taxon>
        <taxon>Penicillium chrysogenum species complex</taxon>
    </lineage>
</organism>
<evidence type="ECO:0000313" key="2">
    <source>
        <dbReference type="Proteomes" id="UP000000724"/>
    </source>
</evidence>
<accession>B6H1T4</accession>
<name>B6H1T4_PENRW</name>
<protein>
    <submittedName>
        <fullName evidence="1">Uncharacterized protein</fullName>
    </submittedName>
</protein>
<gene>
    <name evidence="1" type="ORF">Pc13g01740</name>
    <name evidence="1" type="ORF">PCH_Pc13g01740</name>
</gene>
<keyword evidence="2" id="KW-1185">Reference proteome</keyword>
<proteinExistence type="predicted"/>